<feature type="domain" description="N-acetyltransferase" evidence="1">
    <location>
        <begin position="31"/>
        <end position="184"/>
    </location>
</feature>
<name>A0ABW8EUV2_9BURK</name>
<dbReference type="RefSeq" id="WP_402697924.1">
    <property type="nucleotide sequence ID" value="NZ_JBIUZV010000001.1"/>
</dbReference>
<dbReference type="Pfam" id="PF13302">
    <property type="entry name" value="Acetyltransf_3"/>
    <property type="match status" value="1"/>
</dbReference>
<accession>A0ABW8EUV2</accession>
<dbReference type="Proteomes" id="UP001617427">
    <property type="component" value="Unassembled WGS sequence"/>
</dbReference>
<dbReference type="InterPro" id="IPR000182">
    <property type="entry name" value="GNAT_dom"/>
</dbReference>
<dbReference type="GO" id="GO:0016746">
    <property type="term" value="F:acyltransferase activity"/>
    <property type="evidence" value="ECO:0007669"/>
    <property type="project" value="UniProtKB-KW"/>
</dbReference>
<sequence>MSVSAVMQALAMPSVLEGDRVRLQAFGHADITPEYVDWLSDPQVVQYSNQRFVRHTEESCRRYLDSFANTANLFISIRRQADGAAVGTMTAYVSSRHGTADIGIMVGRRDAWGQGIGLDAWRTLLEWLLRQPGMRKVTAGTMRCNVGMVRVMERSGMEMEAVRVGQELLDGVAHDLLYYARFRDR</sequence>
<protein>
    <submittedName>
        <fullName evidence="2">GNAT family N-acetyltransferase</fullName>
        <ecNumber evidence="2">2.3.-.-</ecNumber>
    </submittedName>
</protein>
<reference evidence="2 3" key="1">
    <citation type="submission" date="2024-10" db="EMBL/GenBank/DDBJ databases">
        <title>The Natural Products Discovery Center: Release of the First 8490 Sequenced Strains for Exploring Actinobacteria Biosynthetic Diversity.</title>
        <authorList>
            <person name="Kalkreuter E."/>
            <person name="Kautsar S.A."/>
            <person name="Yang D."/>
            <person name="Bader C.D."/>
            <person name="Teijaro C.N."/>
            <person name="Fluegel L."/>
            <person name="Davis C.M."/>
            <person name="Simpson J.R."/>
            <person name="Lauterbach L."/>
            <person name="Steele A.D."/>
            <person name="Gui C."/>
            <person name="Meng S."/>
            <person name="Li G."/>
            <person name="Viehrig K."/>
            <person name="Ye F."/>
            <person name="Su P."/>
            <person name="Kiefer A.F."/>
            <person name="Nichols A."/>
            <person name="Cepeda A.J."/>
            <person name="Yan W."/>
            <person name="Fan B."/>
            <person name="Jiang Y."/>
            <person name="Adhikari A."/>
            <person name="Zheng C.-J."/>
            <person name="Schuster L."/>
            <person name="Cowan T.M."/>
            <person name="Smanski M.J."/>
            <person name="Chevrette M.G."/>
            <person name="De Carvalho L.P.S."/>
            <person name="Shen B."/>
        </authorList>
    </citation>
    <scope>NUCLEOTIDE SEQUENCE [LARGE SCALE GENOMIC DNA]</scope>
    <source>
        <strain evidence="2 3">NPDC087045</strain>
    </source>
</reference>
<dbReference type="PANTHER" id="PTHR43441:SF2">
    <property type="entry name" value="FAMILY ACETYLTRANSFERASE, PUTATIVE (AFU_ORTHOLOGUE AFUA_7G00850)-RELATED"/>
    <property type="match status" value="1"/>
</dbReference>
<proteinExistence type="predicted"/>
<organism evidence="2 3">
    <name type="scientific">Herbaspirillum chlorophenolicum</name>
    <dbReference type="NCBI Taxonomy" id="211589"/>
    <lineage>
        <taxon>Bacteria</taxon>
        <taxon>Pseudomonadati</taxon>
        <taxon>Pseudomonadota</taxon>
        <taxon>Betaproteobacteria</taxon>
        <taxon>Burkholderiales</taxon>
        <taxon>Oxalobacteraceae</taxon>
        <taxon>Herbaspirillum</taxon>
    </lineage>
</organism>
<comment type="caution">
    <text evidence="2">The sequence shown here is derived from an EMBL/GenBank/DDBJ whole genome shotgun (WGS) entry which is preliminary data.</text>
</comment>
<keyword evidence="2" id="KW-0012">Acyltransferase</keyword>
<dbReference type="SUPFAM" id="SSF55729">
    <property type="entry name" value="Acyl-CoA N-acyltransferases (Nat)"/>
    <property type="match status" value="1"/>
</dbReference>
<dbReference type="EMBL" id="JBIUZV010000001">
    <property type="protein sequence ID" value="MFJ3044287.1"/>
    <property type="molecule type" value="Genomic_DNA"/>
</dbReference>
<keyword evidence="2" id="KW-0808">Transferase</keyword>
<dbReference type="Gene3D" id="3.40.630.30">
    <property type="match status" value="1"/>
</dbReference>
<dbReference type="InterPro" id="IPR016181">
    <property type="entry name" value="Acyl_CoA_acyltransferase"/>
</dbReference>
<keyword evidence="3" id="KW-1185">Reference proteome</keyword>
<evidence type="ECO:0000313" key="2">
    <source>
        <dbReference type="EMBL" id="MFJ3044287.1"/>
    </source>
</evidence>
<dbReference type="PANTHER" id="PTHR43441">
    <property type="entry name" value="RIBOSOMAL-PROTEIN-SERINE ACETYLTRANSFERASE"/>
    <property type="match status" value="1"/>
</dbReference>
<dbReference type="PROSITE" id="PS51186">
    <property type="entry name" value="GNAT"/>
    <property type="match status" value="1"/>
</dbReference>
<evidence type="ECO:0000313" key="3">
    <source>
        <dbReference type="Proteomes" id="UP001617427"/>
    </source>
</evidence>
<dbReference type="EC" id="2.3.-.-" evidence="2"/>
<evidence type="ECO:0000259" key="1">
    <source>
        <dbReference type="PROSITE" id="PS51186"/>
    </source>
</evidence>
<dbReference type="InterPro" id="IPR051908">
    <property type="entry name" value="Ribosomal_N-acetyltransferase"/>
</dbReference>
<gene>
    <name evidence="2" type="ORF">ACIPEN_00525</name>
</gene>